<dbReference type="InterPro" id="IPR011006">
    <property type="entry name" value="CheY-like_superfamily"/>
</dbReference>
<dbReference type="SUPFAM" id="SSF55785">
    <property type="entry name" value="PYP-like sensor domain (PAS domain)"/>
    <property type="match status" value="1"/>
</dbReference>
<feature type="modified residue" description="4-aspartylphosphate" evidence="2">
    <location>
        <position position="56"/>
    </location>
</feature>
<dbReference type="Gene3D" id="3.40.50.2300">
    <property type="match status" value="1"/>
</dbReference>
<dbReference type="eggNOG" id="arCOG06537">
    <property type="taxonomic scope" value="Archaea"/>
</dbReference>
<dbReference type="SMART" id="SM00448">
    <property type="entry name" value="REC"/>
    <property type="match status" value="1"/>
</dbReference>
<dbReference type="AlphaFoldDB" id="B8GEX8"/>
<sequence length="261" mass="29836">MTKLKKILIVEDDEIIASLIERMLQKKDYTIVAKVTSGEEALNQTADLGPDLVLMDITLKGVIDGIYAARYINTIFNIPVVFLTGSYDDETIERAKIAEPMGFISKPFNDRDLYSNIEIALYNHTMRKRVLNLKDGGVKSVMAALDAIIMTDMRGRIFFMNPYAEQLINVSYRQAIMHSINKLFFLIDIRTGQPIEDPIYEVVKESMVIGIENNLAMITNDKKKRHITLSARPIRDTRDDVIAVYVKIHTRTQTERKLFTT</sequence>
<keyword evidence="1 2" id="KW-0597">Phosphoprotein</keyword>
<evidence type="ECO:0000313" key="4">
    <source>
        <dbReference type="EMBL" id="ACL15945.1"/>
    </source>
</evidence>
<organism evidence="4 5">
    <name type="scientific">Methanosphaerula palustris (strain ATCC BAA-1556 / DSM 19958 / E1-9c)</name>
    <dbReference type="NCBI Taxonomy" id="521011"/>
    <lineage>
        <taxon>Archaea</taxon>
        <taxon>Methanobacteriati</taxon>
        <taxon>Methanobacteriota</taxon>
        <taxon>Stenosarchaea group</taxon>
        <taxon>Methanomicrobia</taxon>
        <taxon>Methanomicrobiales</taxon>
        <taxon>Methanoregulaceae</taxon>
        <taxon>Methanosphaerula</taxon>
    </lineage>
</organism>
<dbReference type="PANTHER" id="PTHR44591">
    <property type="entry name" value="STRESS RESPONSE REGULATOR PROTEIN 1"/>
    <property type="match status" value="1"/>
</dbReference>
<dbReference type="CDD" id="cd17534">
    <property type="entry name" value="REC_DC-like"/>
    <property type="match status" value="1"/>
</dbReference>
<dbReference type="CDD" id="cd00130">
    <property type="entry name" value="PAS"/>
    <property type="match status" value="1"/>
</dbReference>
<dbReference type="Gene3D" id="3.30.450.20">
    <property type="entry name" value="PAS domain"/>
    <property type="match status" value="1"/>
</dbReference>
<dbReference type="InterPro" id="IPR001789">
    <property type="entry name" value="Sig_transdc_resp-reg_receiver"/>
</dbReference>
<proteinExistence type="predicted"/>
<dbReference type="KEGG" id="mpl:Mpal_0573"/>
<evidence type="ECO:0000259" key="3">
    <source>
        <dbReference type="PROSITE" id="PS50110"/>
    </source>
</evidence>
<dbReference type="InterPro" id="IPR000014">
    <property type="entry name" value="PAS"/>
</dbReference>
<dbReference type="Proteomes" id="UP000002457">
    <property type="component" value="Chromosome"/>
</dbReference>
<feature type="domain" description="Response regulatory" evidence="3">
    <location>
        <begin position="6"/>
        <end position="121"/>
    </location>
</feature>
<dbReference type="SUPFAM" id="SSF52172">
    <property type="entry name" value="CheY-like"/>
    <property type="match status" value="1"/>
</dbReference>
<accession>B8GEX8</accession>
<dbReference type="STRING" id="521011.Mpal_0573"/>
<dbReference type="RefSeq" id="WP_012617264.1">
    <property type="nucleotide sequence ID" value="NC_011832.1"/>
</dbReference>
<dbReference type="PANTHER" id="PTHR44591:SF3">
    <property type="entry name" value="RESPONSE REGULATORY DOMAIN-CONTAINING PROTEIN"/>
    <property type="match status" value="1"/>
</dbReference>
<protein>
    <submittedName>
        <fullName evidence="4">Response regulator receiver protein</fullName>
    </submittedName>
</protein>
<dbReference type="Pfam" id="PF00072">
    <property type="entry name" value="Response_reg"/>
    <property type="match status" value="1"/>
</dbReference>
<dbReference type="GO" id="GO:0000160">
    <property type="term" value="P:phosphorelay signal transduction system"/>
    <property type="evidence" value="ECO:0007669"/>
    <property type="project" value="InterPro"/>
</dbReference>
<dbReference type="InterPro" id="IPR050595">
    <property type="entry name" value="Bact_response_regulator"/>
</dbReference>
<evidence type="ECO:0000256" key="1">
    <source>
        <dbReference type="ARBA" id="ARBA00022553"/>
    </source>
</evidence>
<dbReference type="HOGENOM" id="CLU_000445_14_0_2"/>
<name>B8GEX8_METPE</name>
<evidence type="ECO:0000313" key="5">
    <source>
        <dbReference type="Proteomes" id="UP000002457"/>
    </source>
</evidence>
<dbReference type="PROSITE" id="PS50110">
    <property type="entry name" value="RESPONSE_REGULATORY"/>
    <property type="match status" value="1"/>
</dbReference>
<dbReference type="EMBL" id="CP001338">
    <property type="protein sequence ID" value="ACL15945.1"/>
    <property type="molecule type" value="Genomic_DNA"/>
</dbReference>
<reference evidence="4 5" key="1">
    <citation type="journal article" date="2015" name="Genome Announc.">
        <title>Complete Genome Sequence of Methanosphaerula palustris E1-9CT, a Hydrogenotrophic Methanogen Isolated from a Minerotrophic Fen Peatland.</title>
        <authorList>
            <person name="Cadillo-Quiroz H."/>
            <person name="Browne P."/>
            <person name="Kyrpides N."/>
            <person name="Woyke T."/>
            <person name="Goodwin L."/>
            <person name="Detter C."/>
            <person name="Yavitt J.B."/>
            <person name="Zinder S.H."/>
        </authorList>
    </citation>
    <scope>NUCLEOTIDE SEQUENCE [LARGE SCALE GENOMIC DNA]</scope>
    <source>
        <strain evidence="5">ATCC BAA-1556 / DSM 19958 / E1-9c</strain>
    </source>
</reference>
<dbReference type="Pfam" id="PF13426">
    <property type="entry name" value="PAS_9"/>
    <property type="match status" value="1"/>
</dbReference>
<dbReference type="GeneID" id="7270157"/>
<dbReference type="InterPro" id="IPR035965">
    <property type="entry name" value="PAS-like_dom_sf"/>
</dbReference>
<dbReference type="OrthoDB" id="2830at2157"/>
<gene>
    <name evidence="4" type="ordered locus">Mpal_0573</name>
</gene>
<evidence type="ECO:0000256" key="2">
    <source>
        <dbReference type="PROSITE-ProRule" id="PRU00169"/>
    </source>
</evidence>
<keyword evidence="5" id="KW-1185">Reference proteome</keyword>